<keyword evidence="1" id="KW-1133">Transmembrane helix</keyword>
<accession>A0A9D2QUK3</accession>
<reference evidence="3" key="2">
    <citation type="submission" date="2021-04" db="EMBL/GenBank/DDBJ databases">
        <authorList>
            <person name="Gilroy R."/>
        </authorList>
    </citation>
    <scope>NUCLEOTIDE SEQUENCE</scope>
    <source>
        <strain evidence="3">ChiBcec6-4105</strain>
    </source>
</reference>
<protein>
    <submittedName>
        <fullName evidence="3">DUF1648 domain-containing protein</fullName>
    </submittedName>
</protein>
<keyword evidence="1" id="KW-0472">Membrane</keyword>
<sequence length="110" mass="12019">MLFLNNKRSWILCGITLLAAAAAFPSLPAQIPVHWSGSAADGFAGKWAVFLFPALQAGILLASQLPGVKQWCLANKRGLEGNENQYYLTIFCIIFLLAFIEGLSVFWSIS</sequence>
<comment type="caution">
    <text evidence="3">The sequence shown here is derived from an EMBL/GenBank/DDBJ whole genome shotgun (WGS) entry which is preliminary data.</text>
</comment>
<evidence type="ECO:0000313" key="4">
    <source>
        <dbReference type="Proteomes" id="UP000823892"/>
    </source>
</evidence>
<evidence type="ECO:0000313" key="3">
    <source>
        <dbReference type="EMBL" id="HJD28670.1"/>
    </source>
</evidence>
<keyword evidence="1" id="KW-0812">Transmembrane</keyword>
<feature type="domain" description="DUF1648" evidence="2">
    <location>
        <begin position="11"/>
        <end position="56"/>
    </location>
</feature>
<dbReference type="Pfam" id="PF07853">
    <property type="entry name" value="DUF1648"/>
    <property type="match status" value="1"/>
</dbReference>
<feature type="transmembrane region" description="Helical" evidence="1">
    <location>
        <begin position="44"/>
        <end position="65"/>
    </location>
</feature>
<organism evidence="3 4">
    <name type="scientific">Candidatus Blautia avicola</name>
    <dbReference type="NCBI Taxonomy" id="2838483"/>
    <lineage>
        <taxon>Bacteria</taxon>
        <taxon>Bacillati</taxon>
        <taxon>Bacillota</taxon>
        <taxon>Clostridia</taxon>
        <taxon>Lachnospirales</taxon>
        <taxon>Lachnospiraceae</taxon>
        <taxon>Blautia</taxon>
    </lineage>
</organism>
<dbReference type="InterPro" id="IPR012867">
    <property type="entry name" value="DUF1648"/>
</dbReference>
<evidence type="ECO:0000259" key="2">
    <source>
        <dbReference type="Pfam" id="PF07853"/>
    </source>
</evidence>
<feature type="transmembrane region" description="Helical" evidence="1">
    <location>
        <begin position="86"/>
        <end position="109"/>
    </location>
</feature>
<proteinExistence type="predicted"/>
<evidence type="ECO:0000256" key="1">
    <source>
        <dbReference type="SAM" id="Phobius"/>
    </source>
</evidence>
<dbReference type="Proteomes" id="UP000823892">
    <property type="component" value="Unassembled WGS sequence"/>
</dbReference>
<dbReference type="AlphaFoldDB" id="A0A9D2QUK3"/>
<reference evidence="3" key="1">
    <citation type="journal article" date="2021" name="PeerJ">
        <title>Extensive microbial diversity within the chicken gut microbiome revealed by metagenomics and culture.</title>
        <authorList>
            <person name="Gilroy R."/>
            <person name="Ravi A."/>
            <person name="Getino M."/>
            <person name="Pursley I."/>
            <person name="Horton D.L."/>
            <person name="Alikhan N.F."/>
            <person name="Baker D."/>
            <person name="Gharbi K."/>
            <person name="Hall N."/>
            <person name="Watson M."/>
            <person name="Adriaenssens E.M."/>
            <person name="Foster-Nyarko E."/>
            <person name="Jarju S."/>
            <person name="Secka A."/>
            <person name="Antonio M."/>
            <person name="Oren A."/>
            <person name="Chaudhuri R.R."/>
            <person name="La Ragione R."/>
            <person name="Hildebrand F."/>
            <person name="Pallen M.J."/>
        </authorList>
    </citation>
    <scope>NUCLEOTIDE SEQUENCE</scope>
    <source>
        <strain evidence="3">ChiBcec6-4105</strain>
    </source>
</reference>
<name>A0A9D2QUK3_9FIRM</name>
<gene>
    <name evidence="3" type="ORF">H9914_06725</name>
</gene>
<dbReference type="EMBL" id="DWUY01000150">
    <property type="protein sequence ID" value="HJD28670.1"/>
    <property type="molecule type" value="Genomic_DNA"/>
</dbReference>